<organism evidence="3 4">
    <name type="scientific">Clostridium luticellarii</name>
    <dbReference type="NCBI Taxonomy" id="1691940"/>
    <lineage>
        <taxon>Bacteria</taxon>
        <taxon>Bacillati</taxon>
        <taxon>Bacillota</taxon>
        <taxon>Clostridia</taxon>
        <taxon>Eubacteriales</taxon>
        <taxon>Clostridiaceae</taxon>
        <taxon>Clostridium</taxon>
    </lineage>
</organism>
<dbReference type="GO" id="GO:0015012">
    <property type="term" value="P:heparan sulfate proteoglycan biosynthetic process"/>
    <property type="evidence" value="ECO:0007669"/>
    <property type="project" value="InterPro"/>
</dbReference>
<evidence type="ECO:0000256" key="1">
    <source>
        <dbReference type="SAM" id="Phobius"/>
    </source>
</evidence>
<sequence>MLEVKVRNFRRGKKNSKINRKKIVRIISVLILTICILRMLWVDAATAGYSNKVIYTGMNSVENAKVKDVTDFIKSDPEIAFKYAKYEHSIGQYEEASKVYRTVIINSLSDKPLKIMAEAYLALSQYRHALEPVETKKYLKYSKSKADQYKNAGYVFLDTVKYTTTGDYINAGEETCYHESSSVHLDKDGFPMVKYDSDSGGDGYFYYNPVTIAQFSLTQFGKYKKGTVTRNKFINSVDKLLSLQDSSGAMRLNFKFKHYINEHAYEPGWVSSLAQGQAISVFVRAYQVAGDKKYLDAANRAYEFMCIPVNEGGTKDTTKELDGNSNVFFQEYITNPKSYTLNGFIYTILGIYDLSQTEDSIYSKGANKMFSDCNNTLLKIIYKYDLGHMTAYDATYLMKKNQYPNINVEYHKTHIELVDAMYSITKNPVYKYYNLRWKSYVLN</sequence>
<dbReference type="Proteomes" id="UP000237798">
    <property type="component" value="Unassembled WGS sequence"/>
</dbReference>
<proteinExistence type="predicted"/>
<dbReference type="PANTHER" id="PTHR13174:SF3">
    <property type="entry name" value="D-GLUCURONYL C5-EPIMERASE"/>
    <property type="match status" value="1"/>
</dbReference>
<dbReference type="Pfam" id="PF06662">
    <property type="entry name" value="C5-epim_C"/>
    <property type="match status" value="1"/>
</dbReference>
<dbReference type="InterPro" id="IPR008928">
    <property type="entry name" value="6-hairpin_glycosidase_sf"/>
</dbReference>
<keyword evidence="1" id="KW-0472">Membrane</keyword>
<dbReference type="InterPro" id="IPR010598">
    <property type="entry name" value="C5-epim_C"/>
</dbReference>
<keyword evidence="1" id="KW-0812">Transmembrane</keyword>
<dbReference type="GO" id="GO:0005975">
    <property type="term" value="P:carbohydrate metabolic process"/>
    <property type="evidence" value="ECO:0007669"/>
    <property type="project" value="InterPro"/>
</dbReference>
<evidence type="ECO:0000259" key="2">
    <source>
        <dbReference type="Pfam" id="PF06662"/>
    </source>
</evidence>
<protein>
    <recommendedName>
        <fullName evidence="2">D-glucuronyl C5-epimerase C-terminal domain-containing protein</fullName>
    </recommendedName>
</protein>
<dbReference type="RefSeq" id="WP_106011123.1">
    <property type="nucleotide sequence ID" value="NZ_JALCQA010000003.1"/>
</dbReference>
<dbReference type="InterPro" id="IPR039721">
    <property type="entry name" value="C5-epimerase"/>
</dbReference>
<dbReference type="AlphaFoldDB" id="A0A2T0B4R9"/>
<keyword evidence="1" id="KW-1133">Transmembrane helix</keyword>
<evidence type="ECO:0000313" key="4">
    <source>
        <dbReference type="Proteomes" id="UP000237798"/>
    </source>
</evidence>
<feature type="domain" description="D-glucuronyl C5-epimerase C-terminal" evidence="2">
    <location>
        <begin position="244"/>
        <end position="439"/>
    </location>
</feature>
<name>A0A2T0B4R9_9CLOT</name>
<accession>A0A2T0B4R9</accession>
<dbReference type="OrthoDB" id="7888928at2"/>
<feature type="transmembrane region" description="Helical" evidence="1">
    <location>
        <begin position="23"/>
        <end position="41"/>
    </location>
</feature>
<comment type="caution">
    <text evidence="3">The sequence shown here is derived from an EMBL/GenBank/DDBJ whole genome shotgun (WGS) entry which is preliminary data.</text>
</comment>
<dbReference type="EMBL" id="PVXP01000115">
    <property type="protein sequence ID" value="PRR78862.1"/>
    <property type="molecule type" value="Genomic_DNA"/>
</dbReference>
<dbReference type="GO" id="GO:0047464">
    <property type="term" value="F:heparosan-N-sulfate-glucuronate 5-epimerase activity"/>
    <property type="evidence" value="ECO:0007669"/>
    <property type="project" value="InterPro"/>
</dbReference>
<keyword evidence="4" id="KW-1185">Reference proteome</keyword>
<reference evidence="3 4" key="1">
    <citation type="submission" date="2018-03" db="EMBL/GenBank/DDBJ databases">
        <title>Genome sequence of Clostridium luticellarii DSM 29923.</title>
        <authorList>
            <person name="Poehlein A."/>
            <person name="Daniel R."/>
        </authorList>
    </citation>
    <scope>NUCLEOTIDE SEQUENCE [LARGE SCALE GENOMIC DNA]</scope>
    <source>
        <strain evidence="3 4">DSM 29923</strain>
    </source>
</reference>
<dbReference type="PANTHER" id="PTHR13174">
    <property type="entry name" value="D-GLUCURONYL C5-EPIMERASE"/>
    <property type="match status" value="1"/>
</dbReference>
<gene>
    <name evidence="3" type="ORF">CLLU_35870</name>
</gene>
<dbReference type="SUPFAM" id="SSF48208">
    <property type="entry name" value="Six-hairpin glycosidases"/>
    <property type="match status" value="1"/>
</dbReference>
<evidence type="ECO:0000313" key="3">
    <source>
        <dbReference type="EMBL" id="PRR78862.1"/>
    </source>
</evidence>